<dbReference type="GO" id="GO:0016757">
    <property type="term" value="F:glycosyltransferase activity"/>
    <property type="evidence" value="ECO:0007669"/>
    <property type="project" value="UniProtKB-KW"/>
</dbReference>
<feature type="domain" description="Glycosyl transferase family 1" evidence="3">
    <location>
        <begin position="174"/>
        <end position="333"/>
    </location>
</feature>
<keyword evidence="2 5" id="KW-0808">Transferase</keyword>
<dbReference type="PANTHER" id="PTHR12526:SF510">
    <property type="entry name" value="D-INOSITOL 3-PHOSPHATE GLYCOSYLTRANSFERASE"/>
    <property type="match status" value="1"/>
</dbReference>
<dbReference type="CDD" id="cd03801">
    <property type="entry name" value="GT4_PimA-like"/>
    <property type="match status" value="1"/>
</dbReference>
<evidence type="ECO:0000256" key="1">
    <source>
        <dbReference type="ARBA" id="ARBA00022676"/>
    </source>
</evidence>
<dbReference type="OrthoDB" id="9775208at2"/>
<proteinExistence type="predicted"/>
<evidence type="ECO:0000313" key="6">
    <source>
        <dbReference type="Proteomes" id="UP000318741"/>
    </source>
</evidence>
<name>A0A517PEB4_9PLAN</name>
<evidence type="ECO:0000313" key="5">
    <source>
        <dbReference type="EMBL" id="QDT17724.1"/>
    </source>
</evidence>
<dbReference type="InterPro" id="IPR028098">
    <property type="entry name" value="Glyco_trans_4-like_N"/>
</dbReference>
<dbReference type="RefSeq" id="WP_145360700.1">
    <property type="nucleotide sequence ID" value="NZ_CP036265.1"/>
</dbReference>
<dbReference type="EMBL" id="CP036265">
    <property type="protein sequence ID" value="QDT17724.1"/>
    <property type="molecule type" value="Genomic_DNA"/>
</dbReference>
<protein>
    <submittedName>
        <fullName evidence="5">Alpha-D-kanosaminyltransferase</fullName>
        <ecNumber evidence="5">2.4.1.301</ecNumber>
    </submittedName>
</protein>
<evidence type="ECO:0000259" key="4">
    <source>
        <dbReference type="Pfam" id="PF13439"/>
    </source>
</evidence>
<keyword evidence="6" id="KW-1185">Reference proteome</keyword>
<dbReference type="Gene3D" id="3.40.50.2000">
    <property type="entry name" value="Glycogen Phosphorylase B"/>
    <property type="match status" value="2"/>
</dbReference>
<dbReference type="KEGG" id="acaf:CA12_38560"/>
<accession>A0A517PEB4</accession>
<keyword evidence="1 5" id="KW-0328">Glycosyltransferase</keyword>
<dbReference type="Pfam" id="PF13439">
    <property type="entry name" value="Glyco_transf_4"/>
    <property type="match status" value="1"/>
</dbReference>
<dbReference type="PANTHER" id="PTHR12526">
    <property type="entry name" value="GLYCOSYLTRANSFERASE"/>
    <property type="match status" value="1"/>
</dbReference>
<reference evidence="5 6" key="1">
    <citation type="submission" date="2019-02" db="EMBL/GenBank/DDBJ databases">
        <title>Deep-cultivation of Planctomycetes and their phenomic and genomic characterization uncovers novel biology.</title>
        <authorList>
            <person name="Wiegand S."/>
            <person name="Jogler M."/>
            <person name="Boedeker C."/>
            <person name="Pinto D."/>
            <person name="Vollmers J."/>
            <person name="Rivas-Marin E."/>
            <person name="Kohn T."/>
            <person name="Peeters S.H."/>
            <person name="Heuer A."/>
            <person name="Rast P."/>
            <person name="Oberbeckmann S."/>
            <person name="Bunk B."/>
            <person name="Jeske O."/>
            <person name="Meyerdierks A."/>
            <person name="Storesund J.E."/>
            <person name="Kallscheuer N."/>
            <person name="Luecker S."/>
            <person name="Lage O.M."/>
            <person name="Pohl T."/>
            <person name="Merkel B.J."/>
            <person name="Hornburger P."/>
            <person name="Mueller R.-W."/>
            <person name="Bruemmer F."/>
            <person name="Labrenz M."/>
            <person name="Spormann A.M."/>
            <person name="Op den Camp H."/>
            <person name="Overmann J."/>
            <person name="Amann R."/>
            <person name="Jetten M.S.M."/>
            <person name="Mascher T."/>
            <person name="Medema M.H."/>
            <person name="Devos D.P."/>
            <person name="Kaster A.-K."/>
            <person name="Ovreas L."/>
            <person name="Rohde M."/>
            <person name="Galperin M.Y."/>
            <person name="Jogler C."/>
        </authorList>
    </citation>
    <scope>NUCLEOTIDE SEQUENCE [LARGE SCALE GENOMIC DNA]</scope>
    <source>
        <strain evidence="5 6">CA12</strain>
    </source>
</reference>
<dbReference type="AlphaFoldDB" id="A0A517PEB4"/>
<dbReference type="InterPro" id="IPR001296">
    <property type="entry name" value="Glyco_trans_1"/>
</dbReference>
<dbReference type="Proteomes" id="UP000318741">
    <property type="component" value="Chromosome"/>
</dbReference>
<dbReference type="EC" id="2.4.1.301" evidence="5"/>
<evidence type="ECO:0000256" key="2">
    <source>
        <dbReference type="ARBA" id="ARBA00022679"/>
    </source>
</evidence>
<gene>
    <name evidence="5" type="primary">kanE_4</name>
    <name evidence="5" type="ORF">CA12_38560</name>
</gene>
<dbReference type="Pfam" id="PF00534">
    <property type="entry name" value="Glycos_transf_1"/>
    <property type="match status" value="1"/>
</dbReference>
<organism evidence="5 6">
    <name type="scientific">Alienimonas californiensis</name>
    <dbReference type="NCBI Taxonomy" id="2527989"/>
    <lineage>
        <taxon>Bacteria</taxon>
        <taxon>Pseudomonadati</taxon>
        <taxon>Planctomycetota</taxon>
        <taxon>Planctomycetia</taxon>
        <taxon>Planctomycetales</taxon>
        <taxon>Planctomycetaceae</taxon>
        <taxon>Alienimonas</taxon>
    </lineage>
</organism>
<sequence>MPDAPLPRVLLLAGRLEVRARSAYTLRLARGLPGEGYEPLIVCADASRLSSSVRDAMDVRVYKELDRPAWGLVVRAGLLRDLREEPPDVVHVQSPEMLGCGTYLAKRLGVPVVVTFPAAPYGIDRFTRTDPIVRRAIAISKSVAADLLGVSRFPADRLRIIHSGVDVDEQPTHVLPPGRVPVVGSAGPLEAPKGLPYFLGAAARVKRRFPECRFLLSGAGPEEENLRRVARELGLENAVTFAPNLLDFSAGLAATDIFCLPSLSQGLGATMLEAMARGRPVVASGVGGVDSVIEDGVTGLIVPPARGAAMAERICELLADPELARRIGAAGREVVLERFGVAQMVAETAALYGEALAEWSDLAGKAVPAA</sequence>
<dbReference type="SUPFAM" id="SSF53756">
    <property type="entry name" value="UDP-Glycosyltransferase/glycogen phosphorylase"/>
    <property type="match status" value="1"/>
</dbReference>
<evidence type="ECO:0000259" key="3">
    <source>
        <dbReference type="Pfam" id="PF00534"/>
    </source>
</evidence>
<feature type="domain" description="Glycosyltransferase subfamily 4-like N-terminal" evidence="4">
    <location>
        <begin position="24"/>
        <end position="168"/>
    </location>
</feature>